<proteinExistence type="predicted"/>
<sequence>MPGQSQRGLRAELLAIMKDIQDLVSTDFSSPSLSCQQKLLDCMAQVGQQRITELRKQTSFYRSKLQTVSRVASLHIPCNLPRRPRCQRVLKDTSGLQPRQTDLETIKRAARGDDSTTISTGVMSWEAIAVRCKSLSRVIEDVVAFDAPTDASEPCLVKH</sequence>
<evidence type="ECO:0000313" key="1">
    <source>
        <dbReference type="EMBL" id="KAF4671352.1"/>
    </source>
</evidence>
<evidence type="ECO:0000313" key="2">
    <source>
        <dbReference type="Proteomes" id="UP000591131"/>
    </source>
</evidence>
<keyword evidence="2" id="KW-1185">Reference proteome</keyword>
<name>A0A7J6MI95_PERCH</name>
<dbReference type="AlphaFoldDB" id="A0A7J6MI95"/>
<protein>
    <submittedName>
        <fullName evidence="1">Uncharacterized protein</fullName>
    </submittedName>
</protein>
<gene>
    <name evidence="1" type="ORF">FOL47_001555</name>
</gene>
<organism evidence="1 2">
    <name type="scientific">Perkinsus chesapeaki</name>
    <name type="common">Clam parasite</name>
    <name type="synonym">Perkinsus andrewsi</name>
    <dbReference type="NCBI Taxonomy" id="330153"/>
    <lineage>
        <taxon>Eukaryota</taxon>
        <taxon>Sar</taxon>
        <taxon>Alveolata</taxon>
        <taxon>Perkinsozoa</taxon>
        <taxon>Perkinsea</taxon>
        <taxon>Perkinsida</taxon>
        <taxon>Perkinsidae</taxon>
        <taxon>Perkinsus</taxon>
    </lineage>
</organism>
<dbReference type="Proteomes" id="UP000591131">
    <property type="component" value="Unassembled WGS sequence"/>
</dbReference>
<dbReference type="EMBL" id="JAAPAO010000138">
    <property type="protein sequence ID" value="KAF4671352.1"/>
    <property type="molecule type" value="Genomic_DNA"/>
</dbReference>
<reference evidence="1 2" key="1">
    <citation type="submission" date="2020-04" db="EMBL/GenBank/DDBJ databases">
        <title>Perkinsus chesapeaki whole genome sequence.</title>
        <authorList>
            <person name="Bogema D.R."/>
        </authorList>
    </citation>
    <scope>NUCLEOTIDE SEQUENCE [LARGE SCALE GENOMIC DNA]</scope>
    <source>
        <strain evidence="1">ATCC PRA-425</strain>
    </source>
</reference>
<accession>A0A7J6MI95</accession>
<comment type="caution">
    <text evidence="1">The sequence shown here is derived from an EMBL/GenBank/DDBJ whole genome shotgun (WGS) entry which is preliminary data.</text>
</comment>